<dbReference type="STRING" id="1379270.GEMMAAP_18000"/>
<dbReference type="InterPro" id="IPR029058">
    <property type="entry name" value="AB_hydrolase_fold"/>
</dbReference>
<accession>A0A143BNJ8</accession>
<dbReference type="AlphaFoldDB" id="A0A143BNJ8"/>
<dbReference type="InterPro" id="IPR049492">
    <property type="entry name" value="BD-FAE-like_dom"/>
</dbReference>
<keyword evidence="5" id="KW-1185">Reference proteome</keyword>
<gene>
    <name evidence="4" type="ORF">GEMMAAP_18000</name>
</gene>
<evidence type="ECO:0000313" key="5">
    <source>
        <dbReference type="Proteomes" id="UP000076404"/>
    </source>
</evidence>
<evidence type="ECO:0000259" key="3">
    <source>
        <dbReference type="Pfam" id="PF20434"/>
    </source>
</evidence>
<feature type="chain" id="PRO_5007506912" description="BD-FAE-like domain-containing protein" evidence="2">
    <location>
        <begin position="30"/>
        <end position="509"/>
    </location>
</feature>
<organism evidence="4 5">
    <name type="scientific">Gemmatimonas phototrophica</name>
    <dbReference type="NCBI Taxonomy" id="1379270"/>
    <lineage>
        <taxon>Bacteria</taxon>
        <taxon>Pseudomonadati</taxon>
        <taxon>Gemmatimonadota</taxon>
        <taxon>Gemmatimonadia</taxon>
        <taxon>Gemmatimonadales</taxon>
        <taxon>Gemmatimonadaceae</taxon>
        <taxon>Gemmatimonas</taxon>
    </lineage>
</organism>
<name>A0A143BNJ8_9BACT</name>
<evidence type="ECO:0000313" key="4">
    <source>
        <dbReference type="EMBL" id="AMW06165.1"/>
    </source>
</evidence>
<feature type="signal peptide" evidence="2">
    <location>
        <begin position="1"/>
        <end position="29"/>
    </location>
</feature>
<dbReference type="InterPro" id="IPR050261">
    <property type="entry name" value="FrsA_esterase"/>
</dbReference>
<dbReference type="SUPFAM" id="SSF53474">
    <property type="entry name" value="alpha/beta-Hydrolases"/>
    <property type="match status" value="1"/>
</dbReference>
<dbReference type="OrthoDB" id="9794445at2"/>
<dbReference type="PANTHER" id="PTHR22946">
    <property type="entry name" value="DIENELACTONE HYDROLASE DOMAIN-CONTAINING PROTEIN-RELATED"/>
    <property type="match status" value="1"/>
</dbReference>
<dbReference type="GO" id="GO:0052689">
    <property type="term" value="F:carboxylic ester hydrolase activity"/>
    <property type="evidence" value="ECO:0007669"/>
    <property type="project" value="UniProtKB-ARBA"/>
</dbReference>
<proteinExistence type="predicted"/>
<dbReference type="KEGG" id="gph:GEMMAAP_18000"/>
<dbReference type="eggNOG" id="COG0657">
    <property type="taxonomic scope" value="Bacteria"/>
</dbReference>
<dbReference type="RefSeq" id="WP_026848095.1">
    <property type="nucleotide sequence ID" value="NZ_CP011454.1"/>
</dbReference>
<evidence type="ECO:0000256" key="1">
    <source>
        <dbReference type="ARBA" id="ARBA00022801"/>
    </source>
</evidence>
<feature type="domain" description="BD-FAE-like" evidence="3">
    <location>
        <begin position="275"/>
        <end position="457"/>
    </location>
</feature>
<dbReference type="Proteomes" id="UP000076404">
    <property type="component" value="Chromosome"/>
</dbReference>
<dbReference type="PANTHER" id="PTHR22946:SF9">
    <property type="entry name" value="POLYKETIDE TRANSFERASE AF380"/>
    <property type="match status" value="1"/>
</dbReference>
<keyword evidence="2" id="KW-0732">Signal</keyword>
<reference evidence="4 5" key="1">
    <citation type="journal article" date="2014" name="Proc. Natl. Acad. Sci. U.S.A.">
        <title>Functional type 2 photosynthetic reaction centers found in the rare bacterial phylum Gemmatimonadetes.</title>
        <authorList>
            <person name="Zeng Y."/>
            <person name="Feng F."/>
            <person name="Medova H."/>
            <person name="Dean J."/>
            <person name="Koblizek M."/>
        </authorList>
    </citation>
    <scope>NUCLEOTIDE SEQUENCE [LARGE SCALE GENOMIC DNA]</scope>
    <source>
        <strain evidence="4 5">AP64</strain>
    </source>
</reference>
<dbReference type="Pfam" id="PF20434">
    <property type="entry name" value="BD-FAE"/>
    <property type="match status" value="1"/>
</dbReference>
<evidence type="ECO:0000256" key="2">
    <source>
        <dbReference type="SAM" id="SignalP"/>
    </source>
</evidence>
<reference evidence="4 5" key="2">
    <citation type="journal article" date="2016" name="Environ. Microbiol. Rep.">
        <title>Metagenomic evidence for the presence of phototrophic Gemmatimonadetes bacteria in diverse environments.</title>
        <authorList>
            <person name="Zeng Y."/>
            <person name="Baumbach J."/>
            <person name="Barbosa E.G."/>
            <person name="Azevedo V."/>
            <person name="Zhang C."/>
            <person name="Koblizek M."/>
        </authorList>
    </citation>
    <scope>NUCLEOTIDE SEQUENCE [LARGE SCALE GENOMIC DNA]</scope>
    <source>
        <strain evidence="4 5">AP64</strain>
    </source>
</reference>
<dbReference type="Gene3D" id="3.40.50.1820">
    <property type="entry name" value="alpha/beta hydrolase"/>
    <property type="match status" value="1"/>
</dbReference>
<keyword evidence="1" id="KW-0378">Hydrolase</keyword>
<sequence length="509" mass="56963">MTSLSRGAGRALAALFTVSAMLSPGARLAAQAPGADSVLSQWRQRNSALATPAFAATWQTPPAEFRRNWDAALEGEREALGRYRERLTASQFEEELMRLRLRHAWGRVLWPYFHWRESEAADVAPDVTLDTLLRTLPLEEERWWSLPEHAELRGALVHERARTLLARRSALRTGDAQWLRAEFEAARALFQNESAQRRITTALLLTYLDENNERGVDSVYAQWMALRPDSAARWRVDSLIADHRATRAGHAIDTYRRIDDVPLELHLLRPTAGDTTGDRPALLWFHGGSGTSGNWSYSPGIVRELRRLGITVVGVEFRTGNRFDAGPIEQAEDARAAFEYVQRNTARLRIDPHRIGVAGFSSGAGLALWLGTRGYSAQVLDTSVAPTERRYPAAVITSGVCVDPAGPKEDGYFHKRVSARAPVRLFSPIDLVAAGQPRTLMIHAAKDEYCDFADAERFSVMSRVVGNDVRFVPVPNATHFFGFYDRPGQAIMRTAIEEALVNWGWLRRP</sequence>
<dbReference type="EMBL" id="CP011454">
    <property type="protein sequence ID" value="AMW06165.1"/>
    <property type="molecule type" value="Genomic_DNA"/>
</dbReference>
<protein>
    <recommendedName>
        <fullName evidence="3">BD-FAE-like domain-containing protein</fullName>
    </recommendedName>
</protein>